<sequence length="548" mass="65416">MIPKPQLILGYNEFFSEEVPENRLDIISFIDKKSLIAEFTGLNYRLKPKNRLFYDKTLESQSKELKYFCPIDENLYNDYLKVTEKYSNSSTDFPLIFTRRTCLYALEEIISSDIPINDKFVMRKVEVWDALFRYILLINSTITEIEDDKSKESIVDFETLNSKSIPLNESIIDSEPMYIAYRGYHLLNYLDNTDHFKGLVSEYIKEKYNLEPNKFIFEILSMFIANNSSKEMLDFHYSLNPKDHRSILFEELSEKMETNDFHKLLNIRKNPFYKFDKSTYVLTDNIFLLEKTYSQFINDFWFEKIKINISKENKKTYNIANFRSNVGYFFENYVDSIIKYSFQKASKFKIKLFEDLEKSGKEFSDIYIRNKNKIILGEVKSTGLYDAEKYSLDIDSFYKGNRNLFFKNFGINQVVESIKNFRTEINKFDNQISSKGYYIIYPIIVFNEKALQTPLMSIIFQKRFEELITDYKDRKLKIKPLSIIHISDLERMEGYINKNPQKIFEILNKHCYNLDFIPPFNITLNIMNLKIDYKKPKALFKKLISKYK</sequence>
<dbReference type="AlphaFoldDB" id="A0A2P6C8K0"/>
<reference evidence="1 2" key="1">
    <citation type="submission" date="2016-12" db="EMBL/GenBank/DDBJ databases">
        <title>Trade-off between light-utilization and light-protection in marine flavobacteria.</title>
        <authorList>
            <person name="Kumagai Y."/>
            <person name="Yoshizawa S."/>
            <person name="Kogure K."/>
            <person name="Iwasaki W."/>
        </authorList>
    </citation>
    <scope>NUCLEOTIDE SEQUENCE [LARGE SCALE GENOMIC DNA]</scope>
    <source>
        <strain evidence="1 2">KCTC 12100</strain>
    </source>
</reference>
<dbReference type="EMBL" id="MSCK01000002">
    <property type="protein sequence ID" value="PQJ69252.1"/>
    <property type="molecule type" value="Genomic_DNA"/>
</dbReference>
<proteinExistence type="predicted"/>
<evidence type="ECO:0000313" key="2">
    <source>
        <dbReference type="Proteomes" id="UP000247345"/>
    </source>
</evidence>
<dbReference type="OrthoDB" id="1275259at2"/>
<name>A0A2P6C8K0_9FLAO</name>
<dbReference type="RefSeq" id="WP_105050183.1">
    <property type="nucleotide sequence ID" value="NZ_CP150661.1"/>
</dbReference>
<protein>
    <submittedName>
        <fullName evidence="1">Uncharacterized protein</fullName>
    </submittedName>
</protein>
<keyword evidence="2" id="KW-1185">Reference proteome</keyword>
<evidence type="ECO:0000313" key="1">
    <source>
        <dbReference type="EMBL" id="PQJ69252.1"/>
    </source>
</evidence>
<organism evidence="1 2">
    <name type="scientific">Polaribacter butkevichii</name>
    <dbReference type="NCBI Taxonomy" id="218490"/>
    <lineage>
        <taxon>Bacteria</taxon>
        <taxon>Pseudomonadati</taxon>
        <taxon>Bacteroidota</taxon>
        <taxon>Flavobacteriia</taxon>
        <taxon>Flavobacteriales</taxon>
        <taxon>Flavobacteriaceae</taxon>
    </lineage>
</organism>
<comment type="caution">
    <text evidence="1">The sequence shown here is derived from an EMBL/GenBank/DDBJ whole genome shotgun (WGS) entry which is preliminary data.</text>
</comment>
<dbReference type="Proteomes" id="UP000247345">
    <property type="component" value="Unassembled WGS sequence"/>
</dbReference>
<gene>
    <name evidence="1" type="ORF">BTO14_14615</name>
</gene>
<accession>A0A2P6C8K0</accession>